<dbReference type="InterPro" id="IPR033126">
    <property type="entry name" value="Glyco_hydro_9_Asp/Glu_AS"/>
</dbReference>
<dbReference type="Pfam" id="PF00759">
    <property type="entry name" value="Glyco_hydro_9"/>
    <property type="match status" value="1"/>
</dbReference>
<keyword evidence="4 9" id="KW-0136">Cellulose degradation</keyword>
<comment type="similarity">
    <text evidence="2 8 9">Belongs to the glycosyl hydrolase 9 (cellulase E) family.</text>
</comment>
<evidence type="ECO:0000256" key="8">
    <source>
        <dbReference type="PROSITE-ProRule" id="PRU10060"/>
    </source>
</evidence>
<proteinExistence type="inferred from homology"/>
<evidence type="ECO:0000256" key="2">
    <source>
        <dbReference type="ARBA" id="ARBA00007072"/>
    </source>
</evidence>
<comment type="catalytic activity">
    <reaction evidence="1 9">
        <text>Endohydrolysis of (1-&gt;4)-beta-D-glucosidic linkages in cellulose, lichenin and cereal beta-D-glucans.</text>
        <dbReference type="EC" id="3.2.1.4"/>
    </reaction>
</comment>
<dbReference type="PROSITE" id="PS00698">
    <property type="entry name" value="GH9_3"/>
    <property type="match status" value="1"/>
</dbReference>
<evidence type="ECO:0000256" key="7">
    <source>
        <dbReference type="ARBA" id="ARBA00023326"/>
    </source>
</evidence>
<gene>
    <name evidence="12" type="ORF">MNOR_LOCUS1153</name>
</gene>
<feature type="domain" description="Glycoside hydrolase family 9" evidence="11">
    <location>
        <begin position="2"/>
        <end position="362"/>
    </location>
</feature>
<reference evidence="12 13" key="1">
    <citation type="submission" date="2024-05" db="EMBL/GenBank/DDBJ databases">
        <authorList>
            <person name="Wallberg A."/>
        </authorList>
    </citation>
    <scope>NUCLEOTIDE SEQUENCE [LARGE SCALE GENOMIC DNA]</scope>
</reference>
<feature type="region of interest" description="Disordered" evidence="10">
    <location>
        <begin position="290"/>
        <end position="317"/>
    </location>
</feature>
<accession>A0AAV2PMQ2</accession>
<keyword evidence="5 8" id="KW-0119">Carbohydrate metabolism</keyword>
<keyword evidence="6 8" id="KW-0326">Glycosidase</keyword>
<organism evidence="12 13">
    <name type="scientific">Meganyctiphanes norvegica</name>
    <name type="common">Northern krill</name>
    <name type="synonym">Thysanopoda norvegica</name>
    <dbReference type="NCBI Taxonomy" id="48144"/>
    <lineage>
        <taxon>Eukaryota</taxon>
        <taxon>Metazoa</taxon>
        <taxon>Ecdysozoa</taxon>
        <taxon>Arthropoda</taxon>
        <taxon>Crustacea</taxon>
        <taxon>Multicrustacea</taxon>
        <taxon>Malacostraca</taxon>
        <taxon>Eumalacostraca</taxon>
        <taxon>Eucarida</taxon>
        <taxon>Euphausiacea</taxon>
        <taxon>Euphausiidae</taxon>
        <taxon>Meganyctiphanes</taxon>
    </lineage>
</organism>
<evidence type="ECO:0000256" key="10">
    <source>
        <dbReference type="SAM" id="MobiDB-lite"/>
    </source>
</evidence>
<dbReference type="GO" id="GO:0008810">
    <property type="term" value="F:cellulase activity"/>
    <property type="evidence" value="ECO:0007669"/>
    <property type="project" value="UniProtKB-EC"/>
</dbReference>
<dbReference type="EMBL" id="CAXKWB010000291">
    <property type="protein sequence ID" value="CAL4060225.1"/>
    <property type="molecule type" value="Genomic_DNA"/>
</dbReference>
<feature type="active site" evidence="8">
    <location>
        <position position="349"/>
    </location>
</feature>
<evidence type="ECO:0000256" key="5">
    <source>
        <dbReference type="ARBA" id="ARBA00023277"/>
    </source>
</evidence>
<dbReference type="Proteomes" id="UP001497623">
    <property type="component" value="Unassembled WGS sequence"/>
</dbReference>
<dbReference type="GO" id="GO:0030245">
    <property type="term" value="P:cellulose catabolic process"/>
    <property type="evidence" value="ECO:0007669"/>
    <property type="project" value="UniProtKB-KW"/>
</dbReference>
<name>A0AAV2PMQ2_MEGNR</name>
<feature type="non-terminal residue" evidence="12">
    <location>
        <position position="369"/>
    </location>
</feature>
<protein>
    <recommendedName>
        <fullName evidence="9">Endoglucanase</fullName>
        <ecNumber evidence="9">3.2.1.4</ecNumber>
    </recommendedName>
</protein>
<dbReference type="InterPro" id="IPR008928">
    <property type="entry name" value="6-hairpin_glycosidase_sf"/>
</dbReference>
<evidence type="ECO:0000313" key="13">
    <source>
        <dbReference type="Proteomes" id="UP001497623"/>
    </source>
</evidence>
<comment type="caution">
    <text evidence="12">The sequence shown here is derived from an EMBL/GenBank/DDBJ whole genome shotgun (WGS) entry which is preliminary data.</text>
</comment>
<dbReference type="Gene3D" id="1.50.10.10">
    <property type="match status" value="1"/>
</dbReference>
<keyword evidence="3 8" id="KW-0378">Hydrolase</keyword>
<feature type="non-terminal residue" evidence="12">
    <location>
        <position position="1"/>
    </location>
</feature>
<dbReference type="SUPFAM" id="SSF48208">
    <property type="entry name" value="Six-hairpin glycosidases"/>
    <property type="match status" value="1"/>
</dbReference>
<evidence type="ECO:0000256" key="4">
    <source>
        <dbReference type="ARBA" id="ARBA00023001"/>
    </source>
</evidence>
<keyword evidence="13" id="KW-1185">Reference proteome</keyword>
<evidence type="ECO:0000256" key="9">
    <source>
        <dbReference type="RuleBase" id="RU361166"/>
    </source>
</evidence>
<evidence type="ECO:0000256" key="3">
    <source>
        <dbReference type="ARBA" id="ARBA00022801"/>
    </source>
</evidence>
<dbReference type="AlphaFoldDB" id="A0AAV2PMQ2"/>
<feature type="active site" evidence="8">
    <location>
        <position position="340"/>
    </location>
</feature>
<dbReference type="InterPro" id="IPR001701">
    <property type="entry name" value="Glyco_hydro_9"/>
</dbReference>
<evidence type="ECO:0000259" key="11">
    <source>
        <dbReference type="Pfam" id="PF00759"/>
    </source>
</evidence>
<dbReference type="PANTHER" id="PTHR22298">
    <property type="entry name" value="ENDO-1,4-BETA-GLUCANASE"/>
    <property type="match status" value="1"/>
</dbReference>
<evidence type="ECO:0000256" key="6">
    <source>
        <dbReference type="ARBA" id="ARBA00023295"/>
    </source>
</evidence>
<evidence type="ECO:0000256" key="1">
    <source>
        <dbReference type="ARBA" id="ARBA00000966"/>
    </source>
</evidence>
<dbReference type="EC" id="3.2.1.4" evidence="9"/>
<keyword evidence="7 8" id="KW-0624">Polysaccharide degradation</keyword>
<sequence length="369" mass="40498">LAGTTTTLAWGVIEYKEGYEQAGQLEYAKAAIKWSTDYMLKAHTNTYELYGQVGDGNADHSFWGRPEDMTMDRPAFKIDQDHGGSELAGETAAALAAAFIVFKDSDPSYAEELLAAARELYDFADQVRENYDVSIPEAANFYKSWSGYGDELAWSACWLYYATGESTFLDDAKRHWNEFGMGGGYASGFGWDEKTSGVYVLMSQLDGDTEYITVLQNFMDRIINDSPYTPGGLVFLDEWGSLRHANNVAFIALRAADLGLNPETYREFAKSQIDFTLGSTGRSFVVGYGVNPPQRPHHRSSSCPDPPSDCSDGFNNPGPNPHVLYGGLVGGPAEDGAYEDDRGDYQHNEVALDYNAGFTGVLAAMTQLS</sequence>
<evidence type="ECO:0000313" key="12">
    <source>
        <dbReference type="EMBL" id="CAL4060225.1"/>
    </source>
</evidence>
<dbReference type="InterPro" id="IPR012341">
    <property type="entry name" value="6hp_glycosidase-like_sf"/>
</dbReference>